<keyword evidence="7 8" id="KW-0472">Membrane</keyword>
<dbReference type="Pfam" id="PF20398">
    <property type="entry name" value="DUF6691"/>
    <property type="match status" value="1"/>
</dbReference>
<evidence type="ECO:0000256" key="8">
    <source>
        <dbReference type="SAM" id="Phobius"/>
    </source>
</evidence>
<evidence type="ECO:0000256" key="7">
    <source>
        <dbReference type="ARBA" id="ARBA00023136"/>
    </source>
</evidence>
<dbReference type="PANTHER" id="PTHR30574">
    <property type="entry name" value="INNER MEMBRANE PROTEIN YEDE"/>
    <property type="match status" value="1"/>
</dbReference>
<dbReference type="OrthoDB" id="10254418at2759"/>
<feature type="transmembrane region" description="Helical" evidence="8">
    <location>
        <begin position="56"/>
        <end position="75"/>
    </location>
</feature>
<dbReference type="PANTHER" id="PTHR30574:SF1">
    <property type="entry name" value="SULPHUR TRANSPORT DOMAIN-CONTAINING PROTEIN"/>
    <property type="match status" value="1"/>
</dbReference>
<keyword evidence="2" id="KW-0813">Transport</keyword>
<accession>A0A9P7D868</accession>
<keyword evidence="3" id="KW-1003">Cell membrane</keyword>
<dbReference type="InterPro" id="IPR046513">
    <property type="entry name" value="DUF6691"/>
</dbReference>
<evidence type="ECO:0000256" key="2">
    <source>
        <dbReference type="ARBA" id="ARBA00022448"/>
    </source>
</evidence>
<evidence type="ECO:0000256" key="5">
    <source>
        <dbReference type="ARBA" id="ARBA00022692"/>
    </source>
</evidence>
<comment type="subcellular location">
    <subcellularLocation>
        <location evidence="1">Cell inner membrane</location>
        <topology evidence="1">Multi-pass membrane protein</topology>
    </subcellularLocation>
</comment>
<dbReference type="GO" id="GO:0005886">
    <property type="term" value="C:plasma membrane"/>
    <property type="evidence" value="ECO:0007669"/>
    <property type="project" value="UniProtKB-SubCell"/>
</dbReference>
<organism evidence="9 10">
    <name type="scientific">Suillus placidus</name>
    <dbReference type="NCBI Taxonomy" id="48579"/>
    <lineage>
        <taxon>Eukaryota</taxon>
        <taxon>Fungi</taxon>
        <taxon>Dikarya</taxon>
        <taxon>Basidiomycota</taxon>
        <taxon>Agaricomycotina</taxon>
        <taxon>Agaricomycetes</taxon>
        <taxon>Agaricomycetidae</taxon>
        <taxon>Boletales</taxon>
        <taxon>Suillineae</taxon>
        <taxon>Suillaceae</taxon>
        <taxon>Suillus</taxon>
    </lineage>
</organism>
<sequence>MSLHQPEITHSSRPTPLQALLGGIGIALSVHSLLMLNGSVLGVSGFVHRSLRGDKAAMPSAVGLVLGGIAVGIIGDVGTPEPHTASSLLPMVFSGLLVGIGTRLAKGCTSGHMICGLSRFSLRYALNSPQYSWIQYISSSLVATAMFFASAVATTHFAHDALGTSGSLDWTLGDNQGRQFLAAILSLGTLWFAYACSVLLNGTDNSSKLMSRQFPCASLVPNIPQSILRHLVSFLTSLAFAFSLRLGNMVDPHKVVAFLAFPSSSAFDPTLGFIAGSALPLATLLYRYARADEPKLGGKWNIPTSTEIDWRLILGSVIFGIGWGIGGVCPGPALVNFGRSLYAGIGVAEYAAWLVFMGFGGLLVK</sequence>
<feature type="transmembrane region" description="Helical" evidence="8">
    <location>
        <begin position="133"/>
        <end position="159"/>
    </location>
</feature>
<feature type="transmembrane region" description="Helical" evidence="8">
    <location>
        <begin position="231"/>
        <end position="250"/>
    </location>
</feature>
<name>A0A9P7D868_9AGAM</name>
<feature type="transmembrane region" description="Helical" evidence="8">
    <location>
        <begin position="310"/>
        <end position="335"/>
    </location>
</feature>
<feature type="transmembrane region" description="Helical" evidence="8">
    <location>
        <begin position="20"/>
        <end position="44"/>
    </location>
</feature>
<evidence type="ECO:0000256" key="4">
    <source>
        <dbReference type="ARBA" id="ARBA00022519"/>
    </source>
</evidence>
<evidence type="ECO:0000256" key="1">
    <source>
        <dbReference type="ARBA" id="ARBA00004429"/>
    </source>
</evidence>
<keyword evidence="5 8" id="KW-0812">Transmembrane</keyword>
<dbReference type="InterPro" id="IPR007272">
    <property type="entry name" value="Sulf_transp_TsuA/YedE"/>
</dbReference>
<dbReference type="AlphaFoldDB" id="A0A9P7D868"/>
<evidence type="ECO:0008006" key="11">
    <source>
        <dbReference type="Google" id="ProtNLM"/>
    </source>
</evidence>
<dbReference type="EMBL" id="JABBWD010000003">
    <property type="protein sequence ID" value="KAG1782657.1"/>
    <property type="molecule type" value="Genomic_DNA"/>
</dbReference>
<feature type="transmembrane region" description="Helical" evidence="8">
    <location>
        <begin position="87"/>
        <end position="105"/>
    </location>
</feature>
<feature type="transmembrane region" description="Helical" evidence="8">
    <location>
        <begin position="179"/>
        <end position="200"/>
    </location>
</feature>
<keyword evidence="6 8" id="KW-1133">Transmembrane helix</keyword>
<dbReference type="Pfam" id="PF04143">
    <property type="entry name" value="Sulf_transp"/>
    <property type="match status" value="1"/>
</dbReference>
<evidence type="ECO:0000313" key="10">
    <source>
        <dbReference type="Proteomes" id="UP000714275"/>
    </source>
</evidence>
<dbReference type="Proteomes" id="UP000714275">
    <property type="component" value="Unassembled WGS sequence"/>
</dbReference>
<keyword evidence="4" id="KW-0997">Cell inner membrane</keyword>
<evidence type="ECO:0000256" key="3">
    <source>
        <dbReference type="ARBA" id="ARBA00022475"/>
    </source>
</evidence>
<feature type="transmembrane region" description="Helical" evidence="8">
    <location>
        <begin position="341"/>
        <end position="364"/>
    </location>
</feature>
<feature type="transmembrane region" description="Helical" evidence="8">
    <location>
        <begin position="270"/>
        <end position="289"/>
    </location>
</feature>
<comment type="caution">
    <text evidence="9">The sequence shown here is derived from an EMBL/GenBank/DDBJ whole genome shotgun (WGS) entry which is preliminary data.</text>
</comment>
<proteinExistence type="predicted"/>
<protein>
    <recommendedName>
        <fullName evidence="11">Sulphur transport domain-containing protein</fullName>
    </recommendedName>
</protein>
<gene>
    <name evidence="9" type="ORF">EV702DRAFT_1192329</name>
</gene>
<keyword evidence="10" id="KW-1185">Reference proteome</keyword>
<evidence type="ECO:0000313" key="9">
    <source>
        <dbReference type="EMBL" id="KAG1782657.1"/>
    </source>
</evidence>
<evidence type="ECO:0000256" key="6">
    <source>
        <dbReference type="ARBA" id="ARBA00022989"/>
    </source>
</evidence>
<reference evidence="9" key="1">
    <citation type="journal article" date="2020" name="New Phytol.">
        <title>Comparative genomics reveals dynamic genome evolution in host specialist ectomycorrhizal fungi.</title>
        <authorList>
            <person name="Lofgren L.A."/>
            <person name="Nguyen N.H."/>
            <person name="Vilgalys R."/>
            <person name="Ruytinx J."/>
            <person name="Liao H.L."/>
            <person name="Branco S."/>
            <person name="Kuo A."/>
            <person name="LaButti K."/>
            <person name="Lipzen A."/>
            <person name="Andreopoulos W."/>
            <person name="Pangilinan J."/>
            <person name="Riley R."/>
            <person name="Hundley H."/>
            <person name="Na H."/>
            <person name="Barry K."/>
            <person name="Grigoriev I.V."/>
            <person name="Stajich J.E."/>
            <person name="Kennedy P.G."/>
        </authorList>
    </citation>
    <scope>NUCLEOTIDE SEQUENCE</scope>
    <source>
        <strain evidence="9">DOB743</strain>
    </source>
</reference>